<dbReference type="EMBL" id="AHNU02000079">
    <property type="protein sequence ID" value="EMN88613.1"/>
    <property type="molecule type" value="Genomic_DNA"/>
</dbReference>
<feature type="compositionally biased region" description="Polar residues" evidence="1">
    <location>
        <begin position="21"/>
        <end position="40"/>
    </location>
</feature>
<feature type="region of interest" description="Disordered" evidence="1">
    <location>
        <begin position="1"/>
        <end position="40"/>
    </location>
</feature>
<evidence type="ECO:0000313" key="3">
    <source>
        <dbReference type="Proteomes" id="UP000012118"/>
    </source>
</evidence>
<name>M6Q7I6_9LEPT</name>
<accession>M6Q7I6</accession>
<keyword evidence="3" id="KW-1185">Reference proteome</keyword>
<evidence type="ECO:0000313" key="2">
    <source>
        <dbReference type="EMBL" id="EMN88613.1"/>
    </source>
</evidence>
<evidence type="ECO:0000256" key="1">
    <source>
        <dbReference type="SAM" id="MobiDB-lite"/>
    </source>
</evidence>
<proteinExistence type="predicted"/>
<protein>
    <submittedName>
        <fullName evidence="2">Uncharacterized protein</fullName>
    </submittedName>
</protein>
<comment type="caution">
    <text evidence="2">The sequence shown here is derived from an EMBL/GenBank/DDBJ whole genome shotgun (WGS) entry which is preliminary data.</text>
</comment>
<dbReference type="Proteomes" id="UP000012118">
    <property type="component" value="Unassembled WGS sequence"/>
</dbReference>
<sequence>MRVVSNKVGKESDNVYVTEGVGSTTKSPNDNTSLPPNFKSSFFPESHLHCFGHP</sequence>
<organism evidence="2 3">
    <name type="scientific">Leptospira weilii str. UI 13098</name>
    <dbReference type="NCBI Taxonomy" id="1088542"/>
    <lineage>
        <taxon>Bacteria</taxon>
        <taxon>Pseudomonadati</taxon>
        <taxon>Spirochaetota</taxon>
        <taxon>Spirochaetia</taxon>
        <taxon>Leptospirales</taxon>
        <taxon>Leptospiraceae</taxon>
        <taxon>Leptospira</taxon>
    </lineage>
</organism>
<gene>
    <name evidence="2" type="ORF">LEP1GSC108_0599</name>
</gene>
<dbReference type="AlphaFoldDB" id="M6Q7I6"/>
<reference evidence="2 3" key="1">
    <citation type="submission" date="2013-01" db="EMBL/GenBank/DDBJ databases">
        <authorList>
            <person name="Harkins D.M."/>
            <person name="Durkin A.S."/>
            <person name="Brinkac L.M."/>
            <person name="Haft D.H."/>
            <person name="Selengut J.D."/>
            <person name="Sanka R."/>
            <person name="DePew J."/>
            <person name="Purushe J."/>
            <person name="Chanthongthip A."/>
            <person name="Lattana O."/>
            <person name="Phetsouvanh R."/>
            <person name="Newton P.N."/>
            <person name="Vinetz J.M."/>
            <person name="Sutton G.G."/>
            <person name="Nierman W.C."/>
            <person name="Fouts D.E."/>
        </authorList>
    </citation>
    <scope>NUCLEOTIDE SEQUENCE [LARGE SCALE GENOMIC DNA]</scope>
    <source>
        <strain evidence="2 3">UI 13098</strain>
    </source>
</reference>